<dbReference type="SUPFAM" id="SSF55486">
    <property type="entry name" value="Metalloproteases ('zincins'), catalytic domain"/>
    <property type="match status" value="1"/>
</dbReference>
<evidence type="ECO:0000313" key="2">
    <source>
        <dbReference type="EMBL" id="BBA29801.1"/>
    </source>
</evidence>
<organism evidence="2 3">
    <name type="scientific">Prevotella melaninogenica</name>
    <dbReference type="NCBI Taxonomy" id="28132"/>
    <lineage>
        <taxon>Bacteria</taxon>
        <taxon>Pseudomonadati</taxon>
        <taxon>Bacteroidota</taxon>
        <taxon>Bacteroidia</taxon>
        <taxon>Bacteroidales</taxon>
        <taxon>Prevotellaceae</taxon>
        <taxon>Prevotella</taxon>
    </lineage>
</organism>
<protein>
    <recommendedName>
        <fullName evidence="4">Substrate import-associated zinc metallohydrolase lipoprotein</fullName>
    </recommendedName>
</protein>
<accession>A0A250KJG6</accession>
<dbReference type="InterPro" id="IPR030890">
    <property type="entry name" value="LP_HExxH_w_TonB"/>
</dbReference>
<dbReference type="Gene3D" id="3.40.390.70">
    <property type="match status" value="1"/>
</dbReference>
<dbReference type="AlphaFoldDB" id="A0A250KJG6"/>
<dbReference type="Pfam" id="PF15890">
    <property type="entry name" value="Peptidase_Mx1"/>
    <property type="match status" value="1"/>
</dbReference>
<dbReference type="RefSeq" id="WP_120174931.1">
    <property type="nucleotide sequence ID" value="NZ_AP018050.1"/>
</dbReference>
<proteinExistence type="predicted"/>
<dbReference type="NCBIfam" id="TIGR04549">
    <property type="entry name" value="LP_HExxH_w_tonB"/>
    <property type="match status" value="1"/>
</dbReference>
<dbReference type="EMBL" id="AP018050">
    <property type="protein sequence ID" value="BBA29801.1"/>
    <property type="molecule type" value="Genomic_DNA"/>
</dbReference>
<feature type="chain" id="PRO_5013032810" description="Substrate import-associated zinc metallohydrolase lipoprotein" evidence="1">
    <location>
        <begin position="20"/>
        <end position="295"/>
    </location>
</feature>
<evidence type="ECO:0008006" key="4">
    <source>
        <dbReference type="Google" id="ProtNLM"/>
    </source>
</evidence>
<evidence type="ECO:0000313" key="3">
    <source>
        <dbReference type="Proteomes" id="UP000267517"/>
    </source>
</evidence>
<feature type="signal peptide" evidence="1">
    <location>
        <begin position="1"/>
        <end position="19"/>
    </location>
</feature>
<dbReference type="PROSITE" id="PS51257">
    <property type="entry name" value="PROKAR_LIPOPROTEIN"/>
    <property type="match status" value="1"/>
</dbReference>
<reference evidence="2 3" key="1">
    <citation type="submission" date="2017-05" db="EMBL/GenBank/DDBJ databases">
        <title>whole genome sequence of Prevotella melaninogenica GAI 07411.</title>
        <authorList>
            <person name="Kondo Y."/>
            <person name="Hoshino T."/>
        </authorList>
    </citation>
    <scope>NUCLEOTIDE SEQUENCE [LARGE SCALE GENOMIC DNA]</scope>
    <source>
        <strain evidence="2 3">GAI 07411</strain>
    </source>
</reference>
<keyword evidence="1" id="KW-0732">Signal</keyword>
<evidence type="ECO:0000256" key="1">
    <source>
        <dbReference type="SAM" id="SignalP"/>
    </source>
</evidence>
<sequence>MKKYLYLVAIAIVSCGAILSSCSDDKISGDSIFSTKAVERNAFDQWLYKNYTMPYNIEFQYRLKTEETEQAYNFVPADSAKTVKLAILTKYMWFDAYAETVGLDFIKENAPRIILVTGTPGYTRYRTEVIGSAEGGYKVRLGKVNALTDDQLKDYGSMNNYYFHTMHHEFMHILNQKKPYDESYDNISRSDYVSGNWTSTPDKKAQSMGFVSAYSMENPAEDFAEAYSIYVTSTPEDWNTIMKNAGSKGGSIINRKLKMIREYMRNSWNVDIEVLRTAILRRGGKIGTLDLNTLN</sequence>
<gene>
    <name evidence="2" type="ORF">PMEL_200325</name>
</gene>
<dbReference type="Proteomes" id="UP000267517">
    <property type="component" value="Chromosome II"/>
</dbReference>
<name>A0A250KJG6_9BACT</name>
<dbReference type="OrthoDB" id="1113652at2"/>